<dbReference type="GO" id="GO:0015276">
    <property type="term" value="F:ligand-gated monoatomic ion channel activity"/>
    <property type="evidence" value="ECO:0007669"/>
    <property type="project" value="InterPro"/>
</dbReference>
<comment type="subcellular location">
    <subcellularLocation>
        <location evidence="14">Postsynaptic cell membrane</location>
        <topology evidence="14">Multi-pass membrane protein</topology>
    </subcellularLocation>
</comment>
<dbReference type="SUPFAM" id="SSF53850">
    <property type="entry name" value="Periplasmic binding protein-like II"/>
    <property type="match status" value="1"/>
</dbReference>
<evidence type="ECO:0000256" key="11">
    <source>
        <dbReference type="ARBA" id="ARBA00023257"/>
    </source>
</evidence>
<evidence type="ECO:0000256" key="5">
    <source>
        <dbReference type="ARBA" id="ARBA00022989"/>
    </source>
</evidence>
<dbReference type="Proteomes" id="UP001347796">
    <property type="component" value="Unassembled WGS sequence"/>
</dbReference>
<dbReference type="FunFam" id="1.10.287.70:FF:000010">
    <property type="entry name" value="Putative glutamate receptor ionotropic kainate 1"/>
    <property type="match status" value="1"/>
</dbReference>
<dbReference type="GO" id="GO:0045211">
    <property type="term" value="C:postsynaptic membrane"/>
    <property type="evidence" value="ECO:0007669"/>
    <property type="project" value="UniProtKB-SubCell"/>
</dbReference>
<keyword evidence="13" id="KW-0407">Ion channel</keyword>
<proteinExistence type="predicted"/>
<evidence type="ECO:0000313" key="20">
    <source>
        <dbReference type="EMBL" id="KAK6187489.1"/>
    </source>
</evidence>
<keyword evidence="21" id="KW-1185">Reference proteome</keyword>
<keyword evidence="9" id="KW-0675">Receptor</keyword>
<evidence type="ECO:0000256" key="13">
    <source>
        <dbReference type="ARBA" id="ARBA00023303"/>
    </source>
</evidence>
<dbReference type="PRINTS" id="PR00177">
    <property type="entry name" value="NMDARECEPTOR"/>
</dbReference>
<dbReference type="Pfam" id="PF10613">
    <property type="entry name" value="Lig_chan-Glu_bd"/>
    <property type="match status" value="1"/>
</dbReference>
<feature type="site" description="Crucial to convey clamshell closure to channel opening" evidence="16">
    <location>
        <position position="182"/>
    </location>
</feature>
<dbReference type="EMBL" id="JAZGQO010000004">
    <property type="protein sequence ID" value="KAK6187489.1"/>
    <property type="molecule type" value="Genomic_DNA"/>
</dbReference>
<keyword evidence="10" id="KW-0325">Glycoprotein</keyword>
<feature type="binding site" evidence="15">
    <location>
        <position position="37"/>
    </location>
    <ligand>
        <name>L-glutamate</name>
        <dbReference type="ChEBI" id="CHEBI:29985"/>
    </ligand>
</feature>
<dbReference type="GO" id="GO:0038023">
    <property type="term" value="F:signaling receptor activity"/>
    <property type="evidence" value="ECO:0007669"/>
    <property type="project" value="InterPro"/>
</dbReference>
<evidence type="ECO:0000256" key="2">
    <source>
        <dbReference type="ARBA" id="ARBA00022475"/>
    </source>
</evidence>
<evidence type="ECO:0000256" key="9">
    <source>
        <dbReference type="ARBA" id="ARBA00023170"/>
    </source>
</evidence>
<dbReference type="InterPro" id="IPR019594">
    <property type="entry name" value="Glu/Gly-bd"/>
</dbReference>
<evidence type="ECO:0000256" key="17">
    <source>
        <dbReference type="PIRSR" id="PIRSR601508-3"/>
    </source>
</evidence>
<evidence type="ECO:0000313" key="21">
    <source>
        <dbReference type="Proteomes" id="UP001347796"/>
    </source>
</evidence>
<keyword evidence="4" id="KW-0732">Signal</keyword>
<evidence type="ECO:0000256" key="16">
    <source>
        <dbReference type="PIRSR" id="PIRSR601508-2"/>
    </source>
</evidence>
<feature type="binding site" evidence="15">
    <location>
        <position position="32"/>
    </location>
    <ligand>
        <name>L-glutamate</name>
        <dbReference type="ChEBI" id="CHEBI:29985"/>
    </ligand>
</feature>
<evidence type="ECO:0000256" key="12">
    <source>
        <dbReference type="ARBA" id="ARBA00023286"/>
    </source>
</evidence>
<keyword evidence="7" id="KW-0406">Ion transport</keyword>
<evidence type="ECO:0000256" key="1">
    <source>
        <dbReference type="ARBA" id="ARBA00022448"/>
    </source>
</evidence>
<dbReference type="Gene3D" id="1.10.287.70">
    <property type="match status" value="1"/>
</dbReference>
<keyword evidence="6" id="KW-0770">Synapse</keyword>
<dbReference type="FunFam" id="3.40.190.10:FF:000167">
    <property type="entry name" value="Eye-enriched kainate receptor, isoform B"/>
    <property type="match status" value="1"/>
</dbReference>
<evidence type="ECO:0000256" key="10">
    <source>
        <dbReference type="ARBA" id="ARBA00023180"/>
    </source>
</evidence>
<keyword evidence="2" id="KW-1003">Cell membrane</keyword>
<feature type="disulfide bond" evidence="17">
    <location>
        <begin position="264"/>
        <end position="319"/>
    </location>
</feature>
<keyword evidence="8 18" id="KW-0472">Membrane</keyword>
<evidence type="ECO:0000256" key="4">
    <source>
        <dbReference type="ARBA" id="ARBA00022729"/>
    </source>
</evidence>
<feature type="binding site" evidence="15">
    <location>
        <position position="30"/>
    </location>
    <ligand>
        <name>L-glutamate</name>
        <dbReference type="ChEBI" id="CHEBI:29985"/>
    </ligand>
</feature>
<feature type="domain" description="Ionotropic glutamate receptor C-terminal" evidence="19">
    <location>
        <begin position="1"/>
        <end position="315"/>
    </location>
</feature>
<evidence type="ECO:0000256" key="7">
    <source>
        <dbReference type="ARBA" id="ARBA00023065"/>
    </source>
</evidence>
<evidence type="ECO:0000256" key="6">
    <source>
        <dbReference type="ARBA" id="ARBA00023018"/>
    </source>
</evidence>
<comment type="caution">
    <text evidence="20">The sequence shown here is derived from an EMBL/GenBank/DDBJ whole genome shotgun (WGS) entry which is preliminary data.</text>
</comment>
<dbReference type="AlphaFoldDB" id="A0AAN8KAD0"/>
<dbReference type="SMART" id="SM00079">
    <property type="entry name" value="PBPe"/>
    <property type="match status" value="1"/>
</dbReference>
<reference evidence="20 21" key="1">
    <citation type="submission" date="2024-01" db="EMBL/GenBank/DDBJ databases">
        <title>The genome of the rayed Mediterranean limpet Patella caerulea (Linnaeus, 1758).</title>
        <authorList>
            <person name="Anh-Thu Weber A."/>
            <person name="Halstead-Nussloch G."/>
        </authorList>
    </citation>
    <scope>NUCLEOTIDE SEQUENCE [LARGE SCALE GENOMIC DNA]</scope>
    <source>
        <strain evidence="20">AATW-2023a</strain>
        <tissue evidence="20">Whole specimen</tissue>
    </source>
</reference>
<dbReference type="InterPro" id="IPR001508">
    <property type="entry name" value="Iono_Glu_rcpt_met"/>
</dbReference>
<organism evidence="20 21">
    <name type="scientific">Patella caerulea</name>
    <name type="common">Rayed Mediterranean limpet</name>
    <dbReference type="NCBI Taxonomy" id="87958"/>
    <lineage>
        <taxon>Eukaryota</taxon>
        <taxon>Metazoa</taxon>
        <taxon>Spiralia</taxon>
        <taxon>Lophotrochozoa</taxon>
        <taxon>Mollusca</taxon>
        <taxon>Gastropoda</taxon>
        <taxon>Patellogastropoda</taxon>
        <taxon>Patelloidea</taxon>
        <taxon>Patellidae</taxon>
        <taxon>Patella</taxon>
    </lineage>
</organism>
<dbReference type="Gene3D" id="3.40.190.10">
    <property type="entry name" value="Periplasmic binding protein-like II"/>
    <property type="match status" value="2"/>
</dbReference>
<keyword evidence="1" id="KW-0813">Transport</keyword>
<feature type="binding site" evidence="15">
    <location>
        <position position="203"/>
    </location>
    <ligand>
        <name>L-glutamate</name>
        <dbReference type="ChEBI" id="CHEBI:29985"/>
    </ligand>
</feature>
<dbReference type="InterPro" id="IPR015683">
    <property type="entry name" value="Ionotropic_Glu_rcpt"/>
</dbReference>
<protein>
    <recommendedName>
        <fullName evidence="19">Ionotropic glutamate receptor C-terminal domain-containing protein</fullName>
    </recommendedName>
</protein>
<feature type="transmembrane region" description="Helical" evidence="18">
    <location>
        <begin position="153"/>
        <end position="175"/>
    </location>
</feature>
<keyword evidence="17" id="KW-1015">Disulfide bond</keyword>
<keyword evidence="5 18" id="KW-1133">Transmembrane helix</keyword>
<keyword evidence="3 18" id="KW-0812">Transmembrane</keyword>
<feature type="site" description="Interaction with the cone snail toxin Con-ikot-ikot" evidence="16">
    <location>
        <position position="209"/>
    </location>
</feature>
<evidence type="ECO:0000256" key="15">
    <source>
        <dbReference type="PIRSR" id="PIRSR601508-1"/>
    </source>
</evidence>
<sequence>MFGSKDAETGEWNGLVRQIIDRKADLAVAPLTISYVREQVIDFTKPFLNLGITILFKVPKGEKPGLFSFLNPLAVEIWLYVIGAYLLVSFTIFILARFSPYEWYNPHPCNPDTDTVENTFNLANSFWFTVGTLMQQGSDVNPRAVSTRIVGGTWWFFTLIIISSYTANLAAFLTVERMVSPIESAEDLAKQTDIAYGTLKSGSTMTFFRDSSIDIYKRMWAFMKEHEPGALMDSYADGINKVLEGNFAFLMESTTIDYVIQRNCELMQVGGLLDTKGYGIGTPINSPYRDKLSMAILELQENGRIQMLYNKWWKSTGTCTRDDQKDQKANALGVENVGGIFVVLLAGLALAVMVAMFEFIWKSRKNAEKDRQSLCSEMAEELSFAVRCHGSAVKPKYKNNCKKCVKGTDGKDHGVAGSSNSPNGIIQLKEVRKSPLPGREFETEFRPGYSKDFNGDYLHVEFSDQDS</sequence>
<evidence type="ECO:0000259" key="19">
    <source>
        <dbReference type="SMART" id="SM00079"/>
    </source>
</evidence>
<gene>
    <name evidence="20" type="ORF">SNE40_005502</name>
</gene>
<dbReference type="Pfam" id="PF00060">
    <property type="entry name" value="Lig_chan"/>
    <property type="match status" value="1"/>
</dbReference>
<feature type="binding site" evidence="15">
    <location>
        <position position="204"/>
    </location>
    <ligand>
        <name>L-glutamate</name>
        <dbReference type="ChEBI" id="CHEBI:29985"/>
    </ligand>
</feature>
<evidence type="ECO:0000256" key="14">
    <source>
        <dbReference type="ARBA" id="ARBA00034104"/>
    </source>
</evidence>
<dbReference type="PANTHER" id="PTHR18966">
    <property type="entry name" value="IONOTROPIC GLUTAMATE RECEPTOR"/>
    <property type="match status" value="1"/>
</dbReference>
<keyword evidence="11" id="KW-0628">Postsynaptic cell membrane</keyword>
<feature type="binding site" evidence="15">
    <location>
        <position position="252"/>
    </location>
    <ligand>
        <name>L-glutamate</name>
        <dbReference type="ChEBI" id="CHEBI:29985"/>
    </ligand>
</feature>
<feature type="transmembrane region" description="Helical" evidence="18">
    <location>
        <begin position="77"/>
        <end position="96"/>
    </location>
</feature>
<evidence type="ECO:0000256" key="3">
    <source>
        <dbReference type="ARBA" id="ARBA00022692"/>
    </source>
</evidence>
<accession>A0AAN8KAD0</accession>
<dbReference type="FunFam" id="3.40.190.10:FF:000060">
    <property type="entry name" value="Glutamate receptor ionotropic, kainate 1"/>
    <property type="match status" value="1"/>
</dbReference>
<dbReference type="SUPFAM" id="SSF81324">
    <property type="entry name" value="Voltage-gated potassium channels"/>
    <property type="match status" value="1"/>
</dbReference>
<dbReference type="InterPro" id="IPR001320">
    <property type="entry name" value="Iontro_rcpt_C"/>
</dbReference>
<evidence type="ECO:0000256" key="18">
    <source>
        <dbReference type="SAM" id="Phobius"/>
    </source>
</evidence>
<feature type="transmembrane region" description="Helical" evidence="18">
    <location>
        <begin position="337"/>
        <end position="361"/>
    </location>
</feature>
<name>A0AAN8KAD0_PATCE</name>
<evidence type="ECO:0000256" key="8">
    <source>
        <dbReference type="ARBA" id="ARBA00023136"/>
    </source>
</evidence>
<keyword evidence="12" id="KW-1071">Ligand-gated ion channel</keyword>